<dbReference type="InterPro" id="IPR006447">
    <property type="entry name" value="Myb_dom_plants"/>
</dbReference>
<dbReference type="PROSITE" id="PS50090">
    <property type="entry name" value="MYB_LIKE"/>
    <property type="match status" value="2"/>
</dbReference>
<keyword evidence="5" id="KW-0539">Nucleus</keyword>
<accession>A0A6J1DD76</accession>
<dbReference type="CDD" id="cd00167">
    <property type="entry name" value="SANT"/>
    <property type="match status" value="2"/>
</dbReference>
<dbReference type="Gene3D" id="1.10.10.60">
    <property type="entry name" value="Homeodomain-like"/>
    <property type="match status" value="2"/>
</dbReference>
<name>A0A6J1DD76_MOMCH</name>
<dbReference type="InterPro" id="IPR017884">
    <property type="entry name" value="SANT_dom"/>
</dbReference>
<keyword evidence="4" id="KW-0804">Transcription</keyword>
<feature type="domain" description="Myb-like" evidence="7">
    <location>
        <begin position="17"/>
        <end position="71"/>
    </location>
</feature>
<dbReference type="PROSITE" id="PS51293">
    <property type="entry name" value="SANT"/>
    <property type="match status" value="1"/>
</dbReference>
<gene>
    <name evidence="11" type="primary">LOC111019411</name>
</gene>
<evidence type="ECO:0000256" key="6">
    <source>
        <dbReference type="SAM" id="MobiDB-lite"/>
    </source>
</evidence>
<protein>
    <submittedName>
        <fullName evidence="11">Transcription factor DIVARICATA-like</fullName>
    </submittedName>
</protein>
<dbReference type="GeneID" id="111019411"/>
<evidence type="ECO:0000259" key="9">
    <source>
        <dbReference type="PROSITE" id="PS51294"/>
    </source>
</evidence>
<dbReference type="SUPFAM" id="SSF46689">
    <property type="entry name" value="Homeodomain-like"/>
    <property type="match status" value="2"/>
</dbReference>
<evidence type="ECO:0000256" key="5">
    <source>
        <dbReference type="ARBA" id="ARBA00023242"/>
    </source>
</evidence>
<dbReference type="Proteomes" id="UP000504603">
    <property type="component" value="Unplaced"/>
</dbReference>
<evidence type="ECO:0000256" key="4">
    <source>
        <dbReference type="ARBA" id="ARBA00023163"/>
    </source>
</evidence>
<sequence>MEFLSPASYLRNSYWLFQETKGAQWTPEENKRFENALALYDEQTSDRWLKVAAMIPGKTIGDVMKQYQELEEDVSDIEAGLIPIRGYSNRHSFTLDRADSSHGFDDLSHFYGSGVKRGTSNKPSDHERKKGIPWTEEEHRQFLMGLKKYGKGDWRNISRNFVTTRTPTQVASHAQKYFIRQLTGGKDKRRSSIHDITTVNLPDAKSPSGDSNRPPSPDHPADAMAAQLHQLSKMVGKAEQEYDWKCPNQGTGARVLDSMNSNMFMVMPPDGPQQQEHNLLGGTTINGSAIEPYYTIFQMQPMHQHHQ</sequence>
<comment type="subcellular location">
    <subcellularLocation>
        <location evidence="1">Nucleus</location>
    </subcellularLocation>
</comment>
<evidence type="ECO:0000256" key="1">
    <source>
        <dbReference type="ARBA" id="ARBA00004123"/>
    </source>
</evidence>
<dbReference type="FunFam" id="1.10.10.60:FF:000154">
    <property type="entry name" value="Transcription factor SRM1"/>
    <property type="match status" value="1"/>
</dbReference>
<evidence type="ECO:0000259" key="8">
    <source>
        <dbReference type="PROSITE" id="PS51293"/>
    </source>
</evidence>
<organism evidence="10 11">
    <name type="scientific">Momordica charantia</name>
    <name type="common">Bitter gourd</name>
    <name type="synonym">Balsam pear</name>
    <dbReference type="NCBI Taxonomy" id="3673"/>
    <lineage>
        <taxon>Eukaryota</taxon>
        <taxon>Viridiplantae</taxon>
        <taxon>Streptophyta</taxon>
        <taxon>Embryophyta</taxon>
        <taxon>Tracheophyta</taxon>
        <taxon>Spermatophyta</taxon>
        <taxon>Magnoliopsida</taxon>
        <taxon>eudicotyledons</taxon>
        <taxon>Gunneridae</taxon>
        <taxon>Pentapetalae</taxon>
        <taxon>rosids</taxon>
        <taxon>fabids</taxon>
        <taxon>Cucurbitales</taxon>
        <taxon>Cucurbitaceae</taxon>
        <taxon>Momordiceae</taxon>
        <taxon>Momordica</taxon>
    </lineage>
</organism>
<reference evidence="11" key="1">
    <citation type="submission" date="2025-08" db="UniProtKB">
        <authorList>
            <consortium name="RefSeq"/>
        </authorList>
    </citation>
    <scope>IDENTIFICATION</scope>
</reference>
<keyword evidence="3" id="KW-0238">DNA-binding</keyword>
<keyword evidence="10" id="KW-1185">Reference proteome</keyword>
<keyword evidence="2" id="KW-0805">Transcription regulation</keyword>
<dbReference type="PANTHER" id="PTHR44042">
    <property type="entry name" value="DUPLICATED HOMEODOMAIN-LIKE SUPERFAMILY PROTEIN-RELATED"/>
    <property type="match status" value="1"/>
</dbReference>
<proteinExistence type="predicted"/>
<dbReference type="PANTHER" id="PTHR44042:SF58">
    <property type="entry name" value="DUPLICATED HOMEODOMAIN-LIKE SUPERFAMILY PROTEIN"/>
    <property type="match status" value="1"/>
</dbReference>
<dbReference type="GO" id="GO:0003677">
    <property type="term" value="F:DNA binding"/>
    <property type="evidence" value="ECO:0007669"/>
    <property type="project" value="UniProtKB-KW"/>
</dbReference>
<dbReference type="GO" id="GO:0005634">
    <property type="term" value="C:nucleus"/>
    <property type="evidence" value="ECO:0007669"/>
    <property type="project" value="UniProtKB-SubCell"/>
</dbReference>
<evidence type="ECO:0000256" key="2">
    <source>
        <dbReference type="ARBA" id="ARBA00023015"/>
    </source>
</evidence>
<evidence type="ECO:0000313" key="10">
    <source>
        <dbReference type="Proteomes" id="UP000504603"/>
    </source>
</evidence>
<dbReference type="Pfam" id="PF00249">
    <property type="entry name" value="Myb_DNA-binding"/>
    <property type="match status" value="2"/>
</dbReference>
<dbReference type="KEGG" id="mcha:111019411"/>
<dbReference type="InterPro" id="IPR009057">
    <property type="entry name" value="Homeodomain-like_sf"/>
</dbReference>
<dbReference type="AlphaFoldDB" id="A0A6J1DD76"/>
<dbReference type="OrthoDB" id="118550at2759"/>
<evidence type="ECO:0000259" key="7">
    <source>
        <dbReference type="PROSITE" id="PS50090"/>
    </source>
</evidence>
<feature type="region of interest" description="Disordered" evidence="6">
    <location>
        <begin position="182"/>
        <end position="222"/>
    </location>
</feature>
<dbReference type="RefSeq" id="XP_022151479.1">
    <property type="nucleotide sequence ID" value="XM_022295787.1"/>
</dbReference>
<feature type="domain" description="Myb-like" evidence="7">
    <location>
        <begin position="126"/>
        <end position="178"/>
    </location>
</feature>
<dbReference type="InterPro" id="IPR017930">
    <property type="entry name" value="Myb_dom"/>
</dbReference>
<dbReference type="PROSITE" id="PS51294">
    <property type="entry name" value="HTH_MYB"/>
    <property type="match status" value="1"/>
</dbReference>
<dbReference type="NCBIfam" id="TIGR01557">
    <property type="entry name" value="myb_SHAQKYF"/>
    <property type="match status" value="1"/>
</dbReference>
<dbReference type="InterPro" id="IPR001005">
    <property type="entry name" value="SANT/Myb"/>
</dbReference>
<evidence type="ECO:0000256" key="3">
    <source>
        <dbReference type="ARBA" id="ARBA00023125"/>
    </source>
</evidence>
<dbReference type="SMART" id="SM00717">
    <property type="entry name" value="SANT"/>
    <property type="match status" value="2"/>
</dbReference>
<feature type="domain" description="HTH myb-type" evidence="9">
    <location>
        <begin position="126"/>
        <end position="182"/>
    </location>
</feature>
<dbReference type="FunFam" id="1.10.10.60:FF:000009">
    <property type="entry name" value="transcription factor MYB1R1"/>
    <property type="match status" value="1"/>
</dbReference>
<evidence type="ECO:0000313" key="11">
    <source>
        <dbReference type="RefSeq" id="XP_022151479.1"/>
    </source>
</evidence>
<feature type="domain" description="SANT" evidence="8">
    <location>
        <begin position="134"/>
        <end position="182"/>
    </location>
</feature>